<evidence type="ECO:0000313" key="1">
    <source>
        <dbReference type="EMBL" id="JAH51532.1"/>
    </source>
</evidence>
<proteinExistence type="predicted"/>
<sequence>MNLLFCGQVM</sequence>
<name>A0A0E9TDL7_ANGAN</name>
<protein>
    <submittedName>
        <fullName evidence="1">Uncharacterized protein</fullName>
    </submittedName>
</protein>
<reference evidence="1" key="1">
    <citation type="submission" date="2014-11" db="EMBL/GenBank/DDBJ databases">
        <authorList>
            <person name="Amaro Gonzalez C."/>
        </authorList>
    </citation>
    <scope>NUCLEOTIDE SEQUENCE</scope>
</reference>
<dbReference type="EMBL" id="GBXM01057045">
    <property type="protein sequence ID" value="JAH51532.1"/>
    <property type="molecule type" value="Transcribed_RNA"/>
</dbReference>
<reference evidence="1" key="2">
    <citation type="journal article" date="2015" name="Fish Shellfish Immunol.">
        <title>Early steps in the European eel (Anguilla anguilla)-Vibrio vulnificus interaction in the gills: Role of the RtxA13 toxin.</title>
        <authorList>
            <person name="Callol A."/>
            <person name="Pajuelo D."/>
            <person name="Ebbesson L."/>
            <person name="Teles M."/>
            <person name="MacKenzie S."/>
            <person name="Amaro C."/>
        </authorList>
    </citation>
    <scope>NUCLEOTIDE SEQUENCE</scope>
</reference>
<accession>A0A0E9TDL7</accession>
<organism evidence="1">
    <name type="scientific">Anguilla anguilla</name>
    <name type="common">European freshwater eel</name>
    <name type="synonym">Muraena anguilla</name>
    <dbReference type="NCBI Taxonomy" id="7936"/>
    <lineage>
        <taxon>Eukaryota</taxon>
        <taxon>Metazoa</taxon>
        <taxon>Chordata</taxon>
        <taxon>Craniata</taxon>
        <taxon>Vertebrata</taxon>
        <taxon>Euteleostomi</taxon>
        <taxon>Actinopterygii</taxon>
        <taxon>Neopterygii</taxon>
        <taxon>Teleostei</taxon>
        <taxon>Anguilliformes</taxon>
        <taxon>Anguillidae</taxon>
        <taxon>Anguilla</taxon>
    </lineage>
</organism>